<organism evidence="6 7">
    <name type="scientific">Oceanibacterium hippocampi</name>
    <dbReference type="NCBI Taxonomy" id="745714"/>
    <lineage>
        <taxon>Bacteria</taxon>
        <taxon>Pseudomonadati</taxon>
        <taxon>Pseudomonadota</taxon>
        <taxon>Alphaproteobacteria</taxon>
        <taxon>Sneathiellales</taxon>
        <taxon>Sneathiellaceae</taxon>
        <taxon>Oceanibacterium</taxon>
    </lineage>
</organism>
<dbReference type="InterPro" id="IPR006311">
    <property type="entry name" value="TAT_signal"/>
</dbReference>
<evidence type="ECO:0000313" key="7">
    <source>
        <dbReference type="Proteomes" id="UP000193200"/>
    </source>
</evidence>
<feature type="chain" id="PRO_5013323193" evidence="4">
    <location>
        <begin position="29"/>
        <end position="405"/>
    </location>
</feature>
<dbReference type="CDD" id="cd06346">
    <property type="entry name" value="PBP1_ABC_ligand_binding-like"/>
    <property type="match status" value="1"/>
</dbReference>
<keyword evidence="7" id="KW-1185">Reference proteome</keyword>
<proteinExistence type="inferred from homology"/>
<feature type="signal peptide" evidence="4">
    <location>
        <begin position="1"/>
        <end position="28"/>
    </location>
</feature>
<dbReference type="InterPro" id="IPR051010">
    <property type="entry name" value="BCAA_transport"/>
</dbReference>
<dbReference type="AlphaFoldDB" id="A0A1Y5TNF1"/>
<dbReference type="Gene3D" id="3.40.50.2300">
    <property type="match status" value="2"/>
</dbReference>
<dbReference type="RefSeq" id="WP_085884230.1">
    <property type="nucleotide sequence ID" value="NZ_FWFR01000002.1"/>
</dbReference>
<dbReference type="SUPFAM" id="SSF53822">
    <property type="entry name" value="Periplasmic binding protein-like I"/>
    <property type="match status" value="1"/>
</dbReference>
<sequence length="405" mass="42789">MRFNRREIMLTGAASLAAAMAPVGFARAAEPYRIGALNPITGAGSPYGSGTQKTILFAAQEVNDAGGAAGRMFEVFAEDTQTAPEAGVLAAKKLIEVNKVDAIFGTWSSGVTLAIMPLTDAANVILMTNSGAASISTLDTKDLVYRYSTTGIRSGRAISGVIEKEGLTRVATMAFNNASGRDLVAGVKSGWEEKGHSLVAEVVYEPNRPGYRSELQQILAAKPEIIMLGSYLPDTTIIVREARQMGSDVRFIGPGYAIAPKLSESLGAEAVEGLMAVDYVSSLDSSAYAHFSKRYQDEMGSDVGENFYASCAYDMVQCTALAIEAAGPGADNTKIAANLRKVSNPGGKVVSGFAEGKKLLAAGEEINYEGASGPLDFDEHGDVKPLFKLSKLRSGALEYQYMLSL</sequence>
<dbReference type="PANTHER" id="PTHR30483">
    <property type="entry name" value="LEUCINE-SPECIFIC-BINDING PROTEIN"/>
    <property type="match status" value="1"/>
</dbReference>
<dbReference type="GO" id="GO:0006865">
    <property type="term" value="P:amino acid transport"/>
    <property type="evidence" value="ECO:0007669"/>
    <property type="project" value="UniProtKB-KW"/>
</dbReference>
<comment type="similarity">
    <text evidence="1">Belongs to the leucine-binding protein family.</text>
</comment>
<evidence type="ECO:0000256" key="3">
    <source>
        <dbReference type="ARBA" id="ARBA00022970"/>
    </source>
</evidence>
<protein>
    <submittedName>
        <fullName evidence="6">Leucine-, isoleucine-, valine-, threonine-, and alanine-binding protein</fullName>
    </submittedName>
</protein>
<evidence type="ECO:0000256" key="4">
    <source>
        <dbReference type="SAM" id="SignalP"/>
    </source>
</evidence>
<dbReference type="Proteomes" id="UP000193200">
    <property type="component" value="Unassembled WGS sequence"/>
</dbReference>
<accession>A0A1Y5TNF1</accession>
<dbReference type="EMBL" id="FWFR01000002">
    <property type="protein sequence ID" value="SLN64352.1"/>
    <property type="molecule type" value="Genomic_DNA"/>
</dbReference>
<dbReference type="InParanoid" id="A0A1Y5TNF1"/>
<gene>
    <name evidence="6" type="primary">braC_7</name>
    <name evidence="6" type="ORF">OCH7691_02912</name>
</gene>
<reference evidence="6 7" key="1">
    <citation type="submission" date="2017-03" db="EMBL/GenBank/DDBJ databases">
        <authorList>
            <person name="Afonso C.L."/>
            <person name="Miller P.J."/>
            <person name="Scott M.A."/>
            <person name="Spackman E."/>
            <person name="Goraichik I."/>
            <person name="Dimitrov K.M."/>
            <person name="Suarez D.L."/>
            <person name="Swayne D.E."/>
        </authorList>
    </citation>
    <scope>NUCLEOTIDE SEQUENCE [LARGE SCALE GENOMIC DNA]</scope>
    <source>
        <strain evidence="6 7">CECT 7691</strain>
    </source>
</reference>
<keyword evidence="3" id="KW-0029">Amino-acid transport</keyword>
<keyword evidence="2 4" id="KW-0732">Signal</keyword>
<dbReference type="PANTHER" id="PTHR30483:SF6">
    <property type="entry name" value="PERIPLASMIC BINDING PROTEIN OF ABC TRANSPORTER FOR NATURAL AMINO ACIDS"/>
    <property type="match status" value="1"/>
</dbReference>
<keyword evidence="3" id="KW-0813">Transport</keyword>
<dbReference type="InterPro" id="IPR028082">
    <property type="entry name" value="Peripla_BP_I"/>
</dbReference>
<dbReference type="PROSITE" id="PS51318">
    <property type="entry name" value="TAT"/>
    <property type="match status" value="1"/>
</dbReference>
<dbReference type="OrthoDB" id="7374472at2"/>
<dbReference type="Pfam" id="PF13458">
    <property type="entry name" value="Peripla_BP_6"/>
    <property type="match status" value="1"/>
</dbReference>
<evidence type="ECO:0000256" key="1">
    <source>
        <dbReference type="ARBA" id="ARBA00010062"/>
    </source>
</evidence>
<evidence type="ECO:0000313" key="6">
    <source>
        <dbReference type="EMBL" id="SLN64352.1"/>
    </source>
</evidence>
<name>A0A1Y5TNF1_9PROT</name>
<dbReference type="InterPro" id="IPR028081">
    <property type="entry name" value="Leu-bd"/>
</dbReference>
<evidence type="ECO:0000259" key="5">
    <source>
        <dbReference type="Pfam" id="PF13458"/>
    </source>
</evidence>
<evidence type="ECO:0000256" key="2">
    <source>
        <dbReference type="ARBA" id="ARBA00022729"/>
    </source>
</evidence>
<feature type="domain" description="Leucine-binding protein" evidence="5">
    <location>
        <begin position="31"/>
        <end position="343"/>
    </location>
</feature>